<proteinExistence type="predicted"/>
<protein>
    <submittedName>
        <fullName evidence="1">Uncharacterized protein</fullName>
    </submittedName>
</protein>
<dbReference type="RefSeq" id="WP_281999490.1">
    <property type="nucleotide sequence ID" value="NZ_AP027151.1"/>
</dbReference>
<keyword evidence="2" id="KW-1185">Reference proteome</keyword>
<gene>
    <name evidence="1" type="ORF">GURASL_23110</name>
</gene>
<organism evidence="1 2">
    <name type="scientific">Geotalea uraniireducens</name>
    <dbReference type="NCBI Taxonomy" id="351604"/>
    <lineage>
        <taxon>Bacteria</taxon>
        <taxon>Pseudomonadati</taxon>
        <taxon>Thermodesulfobacteriota</taxon>
        <taxon>Desulfuromonadia</taxon>
        <taxon>Geobacterales</taxon>
        <taxon>Geobacteraceae</taxon>
        <taxon>Geotalea</taxon>
    </lineage>
</organism>
<evidence type="ECO:0000313" key="1">
    <source>
        <dbReference type="EMBL" id="BDV43388.1"/>
    </source>
</evidence>
<sequence length="270" mass="31094">MDPTRIVKWLNDIQGWLEPPGCETEFTAQPGNDCTCCTVGIVHEHRFAFYYWALYSSERDKHRPLPALITLDSHDDVGVPGEIDVEDLDTLHLSNRTELGLFAWTRLRRLNDGQILPALYLNLFSDVYVLMNNEEDREEFLSSFEEQQLKDRYGNVHTVKYYQQVDQLMQNLPSDIPVFLDIDLDFFAVDNPAKDRLGSEILRPDDFIKSFLSIDGPFFGPLLKRIVGLTIALEPKYCGGLLNSLRVLDILNRELFDGTLCTDDCKWRTP</sequence>
<evidence type="ECO:0000313" key="2">
    <source>
        <dbReference type="Proteomes" id="UP001317705"/>
    </source>
</evidence>
<reference evidence="1 2" key="1">
    <citation type="submission" date="2022-12" db="EMBL/GenBank/DDBJ databases">
        <title>Polyphasic characterization of Geotalea uranireducens NIT-SL11 newly isolated from a complex of sewage sludge and microbially reduced graphene oxide.</title>
        <authorList>
            <person name="Xie L."/>
            <person name="Yoshida N."/>
            <person name="Meng L."/>
        </authorList>
    </citation>
    <scope>NUCLEOTIDE SEQUENCE [LARGE SCALE GENOMIC DNA]</scope>
    <source>
        <strain evidence="1 2">NIT-SL11</strain>
    </source>
</reference>
<name>A0ABN6VSQ1_9BACT</name>
<dbReference type="EMBL" id="AP027151">
    <property type="protein sequence ID" value="BDV43388.1"/>
    <property type="molecule type" value="Genomic_DNA"/>
</dbReference>
<accession>A0ABN6VSQ1</accession>
<dbReference type="Proteomes" id="UP001317705">
    <property type="component" value="Chromosome"/>
</dbReference>